<dbReference type="InterPro" id="IPR011042">
    <property type="entry name" value="6-blade_b-propeller_TolB-like"/>
</dbReference>
<comment type="caution">
    <text evidence="2">The sequence shown here is derived from an EMBL/GenBank/DDBJ whole genome shotgun (WGS) entry which is preliminary data.</text>
</comment>
<dbReference type="EMBL" id="JAVHUY010000008">
    <property type="protein sequence ID" value="MDQ7905005.1"/>
    <property type="molecule type" value="Genomic_DNA"/>
</dbReference>
<evidence type="ECO:0008006" key="4">
    <source>
        <dbReference type="Google" id="ProtNLM"/>
    </source>
</evidence>
<feature type="transmembrane region" description="Helical" evidence="1">
    <location>
        <begin position="397"/>
        <end position="414"/>
    </location>
</feature>
<keyword evidence="3" id="KW-1185">Reference proteome</keyword>
<reference evidence="2 3" key="1">
    <citation type="submission" date="2023-08" db="EMBL/GenBank/DDBJ databases">
        <title>Phytohabitans sansha sp. nov., isolated from marine sediment.</title>
        <authorList>
            <person name="Zhao Y."/>
            <person name="Yi K."/>
        </authorList>
    </citation>
    <scope>NUCLEOTIDE SEQUENCE [LARGE SCALE GENOMIC DNA]</scope>
    <source>
        <strain evidence="2 3">ZYX-F-186</strain>
    </source>
</reference>
<proteinExistence type="predicted"/>
<dbReference type="Gene3D" id="2.120.10.30">
    <property type="entry name" value="TolB, C-terminal domain"/>
    <property type="match status" value="1"/>
</dbReference>
<sequence>MTARLARVLFDATEQAPPVPPAEDMWRRGRRRRRRRRTAAALACLLTVAAALVWAPQRSRTSLQFAGTGATVLPSSVAEPHLWQRTLDGDPNGPVKLAFTTGHSLNLETALVLVGADDGYRLDYTEMGLEPAVLSPDGRWLLDRNLRDLVTGQTRDLDRSLTGYVPAVWAPDSRTAVGVIMPDGGATGYGPDGEELDGPDDEAVLVDAASGGVRTIGTFPDATRWQAAFSPDGDTIAMHALGAGTESVLTIVDTDSPDPPRTVTVSERQRLAGPAAWTPDGAQILLAAAEGCAWGAQCAGQTWHLQRIDVATGTVTDETTRGRRGTPSVVAWRDGEPIAQLTRDDRSCETVALTPTGTRTLPLTAAGIGCADYARDLLEEGTLGGPGIEPSMWEAQWWAYALVVVLLAPLPLIARRIWRRKRSRDQNPVGHDGHSP</sequence>
<dbReference type="RefSeq" id="WP_308712270.1">
    <property type="nucleotide sequence ID" value="NZ_JAVHUY010000008.1"/>
</dbReference>
<dbReference type="SUPFAM" id="SSF69304">
    <property type="entry name" value="Tricorn protease N-terminal domain"/>
    <property type="match status" value="1"/>
</dbReference>
<keyword evidence="1" id="KW-0472">Membrane</keyword>
<evidence type="ECO:0000313" key="3">
    <source>
        <dbReference type="Proteomes" id="UP001230908"/>
    </source>
</evidence>
<evidence type="ECO:0000313" key="2">
    <source>
        <dbReference type="EMBL" id="MDQ7905005.1"/>
    </source>
</evidence>
<name>A0ABU0ZD76_9ACTN</name>
<keyword evidence="1" id="KW-1133">Transmembrane helix</keyword>
<evidence type="ECO:0000256" key="1">
    <source>
        <dbReference type="SAM" id="Phobius"/>
    </source>
</evidence>
<accession>A0ABU0ZD76</accession>
<protein>
    <recommendedName>
        <fullName evidence="4">Lipoprotein LpqB beta-propeller domain-containing protein</fullName>
    </recommendedName>
</protein>
<gene>
    <name evidence="2" type="ORF">RB614_10775</name>
</gene>
<keyword evidence="1" id="KW-0812">Transmembrane</keyword>
<dbReference type="Proteomes" id="UP001230908">
    <property type="component" value="Unassembled WGS sequence"/>
</dbReference>
<feature type="transmembrane region" description="Helical" evidence="1">
    <location>
        <begin position="38"/>
        <end position="55"/>
    </location>
</feature>
<organism evidence="2 3">
    <name type="scientific">Phytohabitans maris</name>
    <dbReference type="NCBI Taxonomy" id="3071409"/>
    <lineage>
        <taxon>Bacteria</taxon>
        <taxon>Bacillati</taxon>
        <taxon>Actinomycetota</taxon>
        <taxon>Actinomycetes</taxon>
        <taxon>Micromonosporales</taxon>
        <taxon>Micromonosporaceae</taxon>
    </lineage>
</organism>